<dbReference type="SUPFAM" id="SSF56601">
    <property type="entry name" value="beta-lactamase/transpeptidase-like"/>
    <property type="match status" value="1"/>
</dbReference>
<dbReference type="Gene3D" id="3.40.710.10">
    <property type="entry name" value="DD-peptidase/beta-lactamase superfamily"/>
    <property type="match status" value="1"/>
</dbReference>
<dbReference type="PANTHER" id="PTHR43283:SF3">
    <property type="entry name" value="BETA-LACTAMASE FAMILY PROTEIN (AFU_ORTHOLOGUE AFUA_5G07500)"/>
    <property type="match status" value="1"/>
</dbReference>
<name>A0A6A5QE85_AMPQU</name>
<dbReference type="AlphaFoldDB" id="A0A6A5QE85"/>
<organism evidence="2 3">
    <name type="scientific">Ampelomyces quisqualis</name>
    <name type="common">Powdery mildew agent</name>
    <dbReference type="NCBI Taxonomy" id="50730"/>
    <lineage>
        <taxon>Eukaryota</taxon>
        <taxon>Fungi</taxon>
        <taxon>Dikarya</taxon>
        <taxon>Ascomycota</taxon>
        <taxon>Pezizomycotina</taxon>
        <taxon>Dothideomycetes</taxon>
        <taxon>Pleosporomycetidae</taxon>
        <taxon>Pleosporales</taxon>
        <taxon>Pleosporineae</taxon>
        <taxon>Phaeosphaeriaceae</taxon>
        <taxon>Ampelomyces</taxon>
    </lineage>
</organism>
<evidence type="ECO:0000259" key="1">
    <source>
        <dbReference type="Pfam" id="PF00144"/>
    </source>
</evidence>
<reference evidence="2" key="1">
    <citation type="journal article" date="2020" name="Stud. Mycol.">
        <title>101 Dothideomycetes genomes: a test case for predicting lifestyles and emergence of pathogens.</title>
        <authorList>
            <person name="Haridas S."/>
            <person name="Albert R."/>
            <person name="Binder M."/>
            <person name="Bloem J."/>
            <person name="Labutti K."/>
            <person name="Salamov A."/>
            <person name="Andreopoulos B."/>
            <person name="Baker S."/>
            <person name="Barry K."/>
            <person name="Bills G."/>
            <person name="Bluhm B."/>
            <person name="Cannon C."/>
            <person name="Castanera R."/>
            <person name="Culley D."/>
            <person name="Daum C."/>
            <person name="Ezra D."/>
            <person name="Gonzalez J."/>
            <person name="Henrissat B."/>
            <person name="Kuo A."/>
            <person name="Liang C."/>
            <person name="Lipzen A."/>
            <person name="Lutzoni F."/>
            <person name="Magnuson J."/>
            <person name="Mondo S."/>
            <person name="Nolan M."/>
            <person name="Ohm R."/>
            <person name="Pangilinan J."/>
            <person name="Park H.-J."/>
            <person name="Ramirez L."/>
            <person name="Alfaro M."/>
            <person name="Sun H."/>
            <person name="Tritt A."/>
            <person name="Yoshinaga Y."/>
            <person name="Zwiers L.-H."/>
            <person name="Turgeon B."/>
            <person name="Goodwin S."/>
            <person name="Spatafora J."/>
            <person name="Crous P."/>
            <person name="Grigoriev I."/>
        </authorList>
    </citation>
    <scope>NUCLEOTIDE SEQUENCE</scope>
    <source>
        <strain evidence="2">HMLAC05119</strain>
    </source>
</reference>
<keyword evidence="3" id="KW-1185">Reference proteome</keyword>
<gene>
    <name evidence="2" type="ORF">BDU57DRAFT_520657</name>
</gene>
<dbReference type="PANTHER" id="PTHR43283">
    <property type="entry name" value="BETA-LACTAMASE-RELATED"/>
    <property type="match status" value="1"/>
</dbReference>
<proteinExistence type="predicted"/>
<dbReference type="InterPro" id="IPR001466">
    <property type="entry name" value="Beta-lactam-related"/>
</dbReference>
<dbReference type="InterPro" id="IPR012338">
    <property type="entry name" value="Beta-lactam/transpept-like"/>
</dbReference>
<dbReference type="EMBL" id="ML979138">
    <property type="protein sequence ID" value="KAF1913693.1"/>
    <property type="molecule type" value="Genomic_DNA"/>
</dbReference>
<dbReference type="OrthoDB" id="428260at2759"/>
<dbReference type="InterPro" id="IPR050789">
    <property type="entry name" value="Diverse_Enzym_Activities"/>
</dbReference>
<feature type="domain" description="Beta-lactamase-related" evidence="1">
    <location>
        <begin position="14"/>
        <end position="383"/>
    </location>
</feature>
<protein>
    <submittedName>
        <fullName evidence="2">Beta-lactamase/transpeptidase-like protein</fullName>
    </submittedName>
</protein>
<accession>A0A6A5QE85</accession>
<dbReference type="Proteomes" id="UP000800096">
    <property type="component" value="Unassembled WGS sequence"/>
</dbReference>
<dbReference type="Pfam" id="PF00144">
    <property type="entry name" value="Beta-lactamase"/>
    <property type="match status" value="1"/>
</dbReference>
<evidence type="ECO:0000313" key="2">
    <source>
        <dbReference type="EMBL" id="KAF1913693.1"/>
    </source>
</evidence>
<sequence length="409" mass="44743">MPLSLQGVQGVKDVLDGFVKDGSPGLVFSAIDKSGKILVEHAAGTVGVDSAEPMDKDRTIFWLASCTKLVTAIAVLQLVEQGKIPLDDASFVKKLMPEIQNKKVYADGVTPADQAKDVTVRMMLAHTAGFAYAFFDPRIQSQAPVEGATGDRNDILNARLVNQPGSIWEYGINIDWAGLVLERVTGQTLGAYFQEHVFSPVGISASDASFFPAKEVQKNIAHMHQRDGEGKLSEREHLFNDCWKQESPEQQEEFFQSGGAGLWSNPKEYVKILAALLNDGTSPTTGRQILHKETVDLLCENQIPHQPDFARNGPPPANPTLATHAPEMFPQPGNPPQGWGFGGFLALDPSASGRGKNSMWWMGLANCFWWLDRTKGVAGMLGAQVLPNGDPKVIPAWYMCEKTLYDHLE</sequence>
<evidence type="ECO:0000313" key="3">
    <source>
        <dbReference type="Proteomes" id="UP000800096"/>
    </source>
</evidence>